<keyword evidence="1" id="KW-0812">Transmembrane</keyword>
<protein>
    <recommendedName>
        <fullName evidence="5">DUF1440 domain-containing protein</fullName>
    </recommendedName>
</protein>
<dbReference type="RefSeq" id="WP_344933763.1">
    <property type="nucleotide sequence ID" value="NZ_BAAAZR010000001.1"/>
</dbReference>
<evidence type="ECO:0008006" key="5">
    <source>
        <dbReference type="Google" id="ProtNLM"/>
    </source>
</evidence>
<dbReference type="EMBL" id="BAAAZR010000001">
    <property type="protein sequence ID" value="GAA3789686.1"/>
    <property type="molecule type" value="Genomic_DNA"/>
</dbReference>
<proteinExistence type="predicted"/>
<organism evidence="3 4">
    <name type="scientific">Sphaerisporangium flaviroseum</name>
    <dbReference type="NCBI Taxonomy" id="509199"/>
    <lineage>
        <taxon>Bacteria</taxon>
        <taxon>Bacillati</taxon>
        <taxon>Actinomycetota</taxon>
        <taxon>Actinomycetes</taxon>
        <taxon>Streptosporangiales</taxon>
        <taxon>Streptosporangiaceae</taxon>
        <taxon>Sphaerisporangium</taxon>
    </lineage>
</organism>
<keyword evidence="1" id="KW-0472">Membrane</keyword>
<sequence length="166" mass="16989">MKSILCRYVVAGVLAAAAGTTALYATTYLDQVVRGRPSSDLPERTAGRLADLAGLGLGEGDKAESRKQGIGALLGIGTGVVLGAAYGGLRIRVREVSVPVGGVGLGLVATVVANTPMTALGLTDPRTWGTAGWLSDLVPHLVFGLVTAYAFHMMADQAGSRRNQPG</sequence>
<evidence type="ECO:0000256" key="1">
    <source>
        <dbReference type="SAM" id="Phobius"/>
    </source>
</evidence>
<feature type="chain" id="PRO_5047516035" description="DUF1440 domain-containing protein" evidence="2">
    <location>
        <begin position="26"/>
        <end position="166"/>
    </location>
</feature>
<feature type="transmembrane region" description="Helical" evidence="1">
    <location>
        <begin position="137"/>
        <end position="155"/>
    </location>
</feature>
<keyword evidence="2" id="KW-0732">Signal</keyword>
<name>A0ABP7HCR4_9ACTN</name>
<keyword evidence="4" id="KW-1185">Reference proteome</keyword>
<evidence type="ECO:0000256" key="2">
    <source>
        <dbReference type="SAM" id="SignalP"/>
    </source>
</evidence>
<feature type="signal peptide" evidence="2">
    <location>
        <begin position="1"/>
        <end position="25"/>
    </location>
</feature>
<comment type="caution">
    <text evidence="3">The sequence shown here is derived from an EMBL/GenBank/DDBJ whole genome shotgun (WGS) entry which is preliminary data.</text>
</comment>
<evidence type="ECO:0000313" key="4">
    <source>
        <dbReference type="Proteomes" id="UP001500888"/>
    </source>
</evidence>
<reference evidence="4" key="1">
    <citation type="journal article" date="2019" name="Int. J. Syst. Evol. Microbiol.">
        <title>The Global Catalogue of Microorganisms (GCM) 10K type strain sequencing project: providing services to taxonomists for standard genome sequencing and annotation.</title>
        <authorList>
            <consortium name="The Broad Institute Genomics Platform"/>
            <consortium name="The Broad Institute Genome Sequencing Center for Infectious Disease"/>
            <person name="Wu L."/>
            <person name="Ma J."/>
        </authorList>
    </citation>
    <scope>NUCLEOTIDE SEQUENCE [LARGE SCALE GENOMIC DNA]</scope>
    <source>
        <strain evidence="4">JCM 16908</strain>
    </source>
</reference>
<gene>
    <name evidence="3" type="ORF">GCM10022226_05590</name>
</gene>
<feature type="transmembrane region" description="Helical" evidence="1">
    <location>
        <begin position="96"/>
        <end position="117"/>
    </location>
</feature>
<evidence type="ECO:0000313" key="3">
    <source>
        <dbReference type="EMBL" id="GAA3789686.1"/>
    </source>
</evidence>
<keyword evidence="1" id="KW-1133">Transmembrane helix</keyword>
<dbReference type="Proteomes" id="UP001500888">
    <property type="component" value="Unassembled WGS sequence"/>
</dbReference>
<feature type="transmembrane region" description="Helical" evidence="1">
    <location>
        <begin position="70"/>
        <end position="89"/>
    </location>
</feature>
<accession>A0ABP7HCR4</accession>